<dbReference type="Gene3D" id="3.40.50.720">
    <property type="entry name" value="NAD(P)-binding Rossmann-like Domain"/>
    <property type="match status" value="1"/>
</dbReference>
<keyword evidence="2" id="KW-0560">Oxidoreductase</keyword>
<comment type="similarity">
    <text evidence="1">Belongs to the short-chain dehydrogenases/reductases (SDR) family.</text>
</comment>
<dbReference type="SUPFAM" id="SSF51735">
    <property type="entry name" value="NAD(P)-binding Rossmann-fold domains"/>
    <property type="match status" value="1"/>
</dbReference>
<accession>A0ABX3NYS8</accession>
<dbReference type="Proteomes" id="UP000192277">
    <property type="component" value="Unassembled WGS sequence"/>
</dbReference>
<sequence length="255" mass="27610">MKPWENKVVLISGGLGDIALATALAFGREGAKIALSDIRMPADANGKLELLQRENITFLYNQVDIAVAAAVSEWVNAVHLSWGRIDVAVVNAATVTMQSIADISAAAWQAEIQVNLNGAFFLAQQAAIYFSKHHIKGNIVFLGSWAAHAVHPYIPAYSVAKAGMRMLCKCMALEFAAQDIRVNEIAPGYVNAGLSKEVWDQRADLAETAKLKVPLQRLIEAYEVAAQILWICADANRHLTGSCLLMDGGLSLLRP</sequence>
<dbReference type="PRINTS" id="PR00081">
    <property type="entry name" value="GDHRDH"/>
</dbReference>
<dbReference type="CDD" id="cd05233">
    <property type="entry name" value="SDR_c"/>
    <property type="match status" value="1"/>
</dbReference>
<name>A0ABX3NYS8_9BACT</name>
<keyword evidence="4" id="KW-1185">Reference proteome</keyword>
<dbReference type="PANTHER" id="PTHR43669">
    <property type="entry name" value="5-KETO-D-GLUCONATE 5-REDUCTASE"/>
    <property type="match status" value="1"/>
</dbReference>
<dbReference type="InterPro" id="IPR020904">
    <property type="entry name" value="Sc_DH/Rdtase_CS"/>
</dbReference>
<proteinExistence type="inferred from homology"/>
<gene>
    <name evidence="3" type="ORF">A4D02_28955</name>
</gene>
<protein>
    <submittedName>
        <fullName evidence="3">2-deoxy-D-gluconate 3-dehydrogenase</fullName>
    </submittedName>
</protein>
<dbReference type="InterPro" id="IPR036291">
    <property type="entry name" value="NAD(P)-bd_dom_sf"/>
</dbReference>
<dbReference type="RefSeq" id="WP_014219981.1">
    <property type="nucleotide sequence ID" value="NZ_LWBO01000010.1"/>
</dbReference>
<reference evidence="3 4" key="1">
    <citation type="submission" date="2016-04" db="EMBL/GenBank/DDBJ databases">
        <authorList>
            <person name="Chen L."/>
            <person name="Zhuang W."/>
            <person name="Wang G."/>
        </authorList>
    </citation>
    <scope>NUCLEOTIDE SEQUENCE [LARGE SCALE GENOMIC DNA]</scope>
    <source>
        <strain evidence="4">GR20</strain>
    </source>
</reference>
<evidence type="ECO:0000256" key="1">
    <source>
        <dbReference type="ARBA" id="ARBA00006484"/>
    </source>
</evidence>
<dbReference type="EMBL" id="LWBO01000010">
    <property type="protein sequence ID" value="OQP49622.1"/>
    <property type="molecule type" value="Genomic_DNA"/>
</dbReference>
<evidence type="ECO:0000313" key="3">
    <source>
        <dbReference type="EMBL" id="OQP49622.1"/>
    </source>
</evidence>
<evidence type="ECO:0000313" key="4">
    <source>
        <dbReference type="Proteomes" id="UP000192277"/>
    </source>
</evidence>
<dbReference type="PROSITE" id="PS00061">
    <property type="entry name" value="ADH_SHORT"/>
    <property type="match status" value="1"/>
</dbReference>
<dbReference type="InterPro" id="IPR002347">
    <property type="entry name" value="SDR_fam"/>
</dbReference>
<comment type="caution">
    <text evidence="3">The sequence shown here is derived from an EMBL/GenBank/DDBJ whole genome shotgun (WGS) entry which is preliminary data.</text>
</comment>
<dbReference type="Pfam" id="PF13561">
    <property type="entry name" value="adh_short_C2"/>
    <property type="match status" value="1"/>
</dbReference>
<evidence type="ECO:0000256" key="2">
    <source>
        <dbReference type="ARBA" id="ARBA00023002"/>
    </source>
</evidence>
<organism evidence="3 4">
    <name type="scientific">Niastella koreensis</name>
    <dbReference type="NCBI Taxonomy" id="354356"/>
    <lineage>
        <taxon>Bacteria</taxon>
        <taxon>Pseudomonadati</taxon>
        <taxon>Bacteroidota</taxon>
        <taxon>Chitinophagia</taxon>
        <taxon>Chitinophagales</taxon>
        <taxon>Chitinophagaceae</taxon>
        <taxon>Niastella</taxon>
    </lineage>
</organism>
<dbReference type="PANTHER" id="PTHR43669:SF3">
    <property type="entry name" value="ALCOHOL DEHYDROGENASE, PUTATIVE (AFU_ORTHOLOGUE AFUA_3G03445)-RELATED"/>
    <property type="match status" value="1"/>
</dbReference>